<feature type="compositionally biased region" description="Basic and acidic residues" evidence="1">
    <location>
        <begin position="65"/>
        <end position="75"/>
    </location>
</feature>
<dbReference type="Proteomes" id="UP000887575">
    <property type="component" value="Unassembled WGS sequence"/>
</dbReference>
<feature type="region of interest" description="Disordered" evidence="1">
    <location>
        <begin position="65"/>
        <end position="87"/>
    </location>
</feature>
<proteinExistence type="predicted"/>
<keyword evidence="3" id="KW-1185">Reference proteome</keyword>
<feature type="chain" id="PRO_5042158238" evidence="2">
    <location>
        <begin position="16"/>
        <end position="249"/>
    </location>
</feature>
<reference evidence="4" key="1">
    <citation type="submission" date="2024-02" db="UniProtKB">
        <authorList>
            <consortium name="WormBaseParasite"/>
        </authorList>
    </citation>
    <scope>IDENTIFICATION</scope>
</reference>
<feature type="region of interest" description="Disordered" evidence="1">
    <location>
        <begin position="102"/>
        <end position="131"/>
    </location>
</feature>
<dbReference type="PANTHER" id="PTHR21749">
    <property type="entry name" value="PRION-LIKE- Q/N-RICH -DOMAIN-BEARING PROTEIN PROTEIN 24"/>
    <property type="match status" value="1"/>
</dbReference>
<feature type="signal peptide" evidence="2">
    <location>
        <begin position="1"/>
        <end position="15"/>
    </location>
</feature>
<accession>A0AAF3ED21</accession>
<protein>
    <submittedName>
        <fullName evidence="4">Uncharacterized protein</fullName>
    </submittedName>
</protein>
<sequence length="249" mass="27414">MKSLFLFIFVQFVFGNTVKRGDGRGETQSFQLQREVEFDELTTPTTTRKPTTTVDPMVVDFERTATRERAREPKKQTPQGPLIPYNDPNVVEIAPLPDVAPNVIPGREGTNTRFEGNVGKDIPSMGVDDRPSQRVESCYSGFSVVNTETVATGKEECSEITDMCYNATITGPVIGTIGKAGCSTSRCKLANAVNRCMDINYAGYQIHFCCCNTGNLCNSKYTNLNIIETGIEKVKDGLKFVDKILDVIG</sequence>
<keyword evidence="2" id="KW-0732">Signal</keyword>
<name>A0AAF3ED21_9BILA</name>
<evidence type="ECO:0000256" key="1">
    <source>
        <dbReference type="SAM" id="MobiDB-lite"/>
    </source>
</evidence>
<evidence type="ECO:0000313" key="4">
    <source>
        <dbReference type="WBParaSite" id="MBELARI_LOCUS11863"/>
    </source>
</evidence>
<evidence type="ECO:0000313" key="3">
    <source>
        <dbReference type="Proteomes" id="UP000887575"/>
    </source>
</evidence>
<dbReference type="AlphaFoldDB" id="A0AAF3ED21"/>
<dbReference type="PANTHER" id="PTHR21749:SF6">
    <property type="entry name" value="ACTIVIN_RECP DOMAIN-CONTAINING PROTEIN"/>
    <property type="match status" value="1"/>
</dbReference>
<dbReference type="WBParaSite" id="MBELARI_LOCUS11863">
    <property type="protein sequence ID" value="MBELARI_LOCUS11863"/>
    <property type="gene ID" value="MBELARI_LOCUS11863"/>
</dbReference>
<organism evidence="3 4">
    <name type="scientific">Mesorhabditis belari</name>
    <dbReference type="NCBI Taxonomy" id="2138241"/>
    <lineage>
        <taxon>Eukaryota</taxon>
        <taxon>Metazoa</taxon>
        <taxon>Ecdysozoa</taxon>
        <taxon>Nematoda</taxon>
        <taxon>Chromadorea</taxon>
        <taxon>Rhabditida</taxon>
        <taxon>Rhabditina</taxon>
        <taxon>Rhabditomorpha</taxon>
        <taxon>Rhabditoidea</taxon>
        <taxon>Rhabditidae</taxon>
        <taxon>Mesorhabditinae</taxon>
        <taxon>Mesorhabditis</taxon>
    </lineage>
</organism>
<evidence type="ECO:0000256" key="2">
    <source>
        <dbReference type="SAM" id="SignalP"/>
    </source>
</evidence>